<evidence type="ECO:0000313" key="2">
    <source>
        <dbReference type="EMBL" id="GMF65921.1"/>
    </source>
</evidence>
<dbReference type="AlphaFoldDB" id="A0A9W7D978"/>
<organism evidence="2 3">
    <name type="scientific">Phytophthora lilii</name>
    <dbReference type="NCBI Taxonomy" id="2077276"/>
    <lineage>
        <taxon>Eukaryota</taxon>
        <taxon>Sar</taxon>
        <taxon>Stramenopiles</taxon>
        <taxon>Oomycota</taxon>
        <taxon>Peronosporomycetes</taxon>
        <taxon>Peronosporales</taxon>
        <taxon>Peronosporaceae</taxon>
        <taxon>Phytophthora</taxon>
    </lineage>
</organism>
<dbReference type="Proteomes" id="UP001165083">
    <property type="component" value="Unassembled WGS sequence"/>
</dbReference>
<protein>
    <submittedName>
        <fullName evidence="2">Unnamed protein product</fullName>
    </submittedName>
</protein>
<feature type="region of interest" description="Disordered" evidence="1">
    <location>
        <begin position="32"/>
        <end position="107"/>
    </location>
</feature>
<name>A0A9W7D978_9STRA</name>
<keyword evidence="3" id="KW-1185">Reference proteome</keyword>
<feature type="compositionally biased region" description="Basic and acidic residues" evidence="1">
    <location>
        <begin position="84"/>
        <end position="107"/>
    </location>
</feature>
<proteinExistence type="predicted"/>
<dbReference type="EMBL" id="BSXW01012517">
    <property type="protein sequence ID" value="GMF65921.1"/>
    <property type="molecule type" value="Genomic_DNA"/>
</dbReference>
<sequence length="107" mass="11446">MKTSILNNALKRAVGDAFAAVRRGERALREESALGEVQDASEVGLSEEKPPEPLSASSTPARVAERKPALAVALATDSNLATREGMDRHQSSAEDGRSQPTMKIEKM</sequence>
<evidence type="ECO:0000256" key="1">
    <source>
        <dbReference type="SAM" id="MobiDB-lite"/>
    </source>
</evidence>
<comment type="caution">
    <text evidence="2">The sequence shown here is derived from an EMBL/GenBank/DDBJ whole genome shotgun (WGS) entry which is preliminary data.</text>
</comment>
<gene>
    <name evidence="2" type="ORF">Plil01_001850200</name>
</gene>
<reference evidence="2" key="1">
    <citation type="submission" date="2023-04" db="EMBL/GenBank/DDBJ databases">
        <title>Phytophthora lilii NBRC 32176.</title>
        <authorList>
            <person name="Ichikawa N."/>
            <person name="Sato H."/>
            <person name="Tonouchi N."/>
        </authorList>
    </citation>
    <scope>NUCLEOTIDE SEQUENCE</scope>
    <source>
        <strain evidence="2">NBRC 32176</strain>
    </source>
</reference>
<accession>A0A9W7D978</accession>
<evidence type="ECO:0000313" key="3">
    <source>
        <dbReference type="Proteomes" id="UP001165083"/>
    </source>
</evidence>